<dbReference type="Pfam" id="PF06245">
    <property type="entry name" value="DUF1015"/>
    <property type="match status" value="1"/>
</dbReference>
<organism evidence="2 3">
    <name type="scientific">Geodermatophilus maliterrae</name>
    <dbReference type="NCBI Taxonomy" id="3162531"/>
    <lineage>
        <taxon>Bacteria</taxon>
        <taxon>Bacillati</taxon>
        <taxon>Actinomycetota</taxon>
        <taxon>Actinomycetes</taxon>
        <taxon>Geodermatophilales</taxon>
        <taxon>Geodermatophilaceae</taxon>
        <taxon>Geodermatophilus</taxon>
    </lineage>
</organism>
<accession>A0ABV3XL65</accession>
<protein>
    <submittedName>
        <fullName evidence="2">DUF1015 domain-containing protein</fullName>
    </submittedName>
</protein>
<keyword evidence="3" id="KW-1185">Reference proteome</keyword>
<dbReference type="RefSeq" id="WP_369210124.1">
    <property type="nucleotide sequence ID" value="NZ_JBFNXQ010000120.1"/>
</dbReference>
<evidence type="ECO:0000256" key="1">
    <source>
        <dbReference type="SAM" id="MobiDB-lite"/>
    </source>
</evidence>
<evidence type="ECO:0000313" key="2">
    <source>
        <dbReference type="EMBL" id="MEX5721318.1"/>
    </source>
</evidence>
<comment type="caution">
    <text evidence="2">The sequence shown here is derived from an EMBL/GenBank/DDBJ whole genome shotgun (WGS) entry which is preliminary data.</text>
</comment>
<dbReference type="InterPro" id="IPR008323">
    <property type="entry name" value="UCP033563"/>
</dbReference>
<dbReference type="PANTHER" id="PTHR36454:SF1">
    <property type="entry name" value="DUF1015 DOMAIN-CONTAINING PROTEIN"/>
    <property type="match status" value="1"/>
</dbReference>
<evidence type="ECO:0000313" key="3">
    <source>
        <dbReference type="Proteomes" id="UP001560045"/>
    </source>
</evidence>
<dbReference type="PANTHER" id="PTHR36454">
    <property type="entry name" value="LMO2823 PROTEIN"/>
    <property type="match status" value="1"/>
</dbReference>
<feature type="compositionally biased region" description="Low complexity" evidence="1">
    <location>
        <begin position="76"/>
        <end position="92"/>
    </location>
</feature>
<dbReference type="EMBL" id="JBFNXQ010000120">
    <property type="protein sequence ID" value="MEX5721318.1"/>
    <property type="molecule type" value="Genomic_DNA"/>
</dbReference>
<reference evidence="2 3" key="1">
    <citation type="submission" date="2024-06" db="EMBL/GenBank/DDBJ databases">
        <title>Draft genome sequence of Geodermatophilus badlandi, a novel member of the Geodermatophilaceae isolated from badland sedimentary rocks in the Red desert, Wyoming, USA.</title>
        <authorList>
            <person name="Ben Tekaya S."/>
            <person name="Nouioui I."/>
            <person name="Flores G.M."/>
            <person name="Shaal M.N."/>
            <person name="Bredoire F."/>
            <person name="Basile F."/>
            <person name="Van Diepen L."/>
            <person name="Ward N.L."/>
        </authorList>
    </citation>
    <scope>NUCLEOTIDE SEQUENCE [LARGE SCALE GENOMIC DNA]</scope>
    <source>
        <strain evidence="2 3">WL48A</strain>
    </source>
</reference>
<feature type="region of interest" description="Disordered" evidence="1">
    <location>
        <begin position="66"/>
        <end position="92"/>
    </location>
</feature>
<proteinExistence type="predicted"/>
<sequence>MHTSSAGPPHPAATGLDVRPFRALTYAHCDPGHLARVSSPAYDLVTPDGRDRLAAADPHNIVRLILPGGTSGPGSAGAPDGAAPPVGDGDGQAVRASRTLHEWEDAGVLVRDEVPAFWLYEMQPAEGSPTVGWLGAVSVAGGRAVLPHEDTFPAAVEGRRALLAATATDLEPIVLAHDPEPEVVDLTRTALGGAPAMEVADPDGVRHRLWRVTDGDVLRRLTEALGRTGAVIADGHHRFAAAQALHRTHPAGDCRVLALLTPMGTGGLRVEAIHRVLPDLSLDDAAAVAARGFTVTELPRSGGPDALAAAVTALRAASGDGDYLLTDGRRLLRLSDPTPEVRATVPAEAPAAWRRLDVVLATTGLVTGLWGRSDDPASLLVAHDVSEALRLAGERAGVALLLRPPSPADVAAVARAGARMPRKSTLFVPKPRTGLVLRPHAG</sequence>
<dbReference type="Proteomes" id="UP001560045">
    <property type="component" value="Unassembled WGS sequence"/>
</dbReference>
<name>A0ABV3XL65_9ACTN</name>
<gene>
    <name evidence="2" type="ORF">ABQ292_23470</name>
</gene>